<accession>A0A6J4S3Z2</accession>
<proteinExistence type="predicted"/>
<evidence type="ECO:0000256" key="1">
    <source>
        <dbReference type="SAM" id="MobiDB-lite"/>
    </source>
</evidence>
<protein>
    <submittedName>
        <fullName evidence="2">RNA polymerase sigma factor RpoD</fullName>
    </submittedName>
</protein>
<reference evidence="2" key="1">
    <citation type="submission" date="2020-02" db="EMBL/GenBank/DDBJ databases">
        <authorList>
            <person name="Meier V. D."/>
        </authorList>
    </citation>
    <scope>NUCLEOTIDE SEQUENCE</scope>
    <source>
        <strain evidence="2">AVDCRST_MAG13</strain>
    </source>
</reference>
<feature type="compositionally biased region" description="Basic and acidic residues" evidence="1">
    <location>
        <begin position="72"/>
        <end position="103"/>
    </location>
</feature>
<feature type="compositionally biased region" description="Basic residues" evidence="1">
    <location>
        <begin position="104"/>
        <end position="118"/>
    </location>
</feature>
<dbReference type="AlphaFoldDB" id="A0A6J4S3Z2"/>
<feature type="region of interest" description="Disordered" evidence="1">
    <location>
        <begin position="1"/>
        <end position="118"/>
    </location>
</feature>
<evidence type="ECO:0000313" key="2">
    <source>
        <dbReference type="EMBL" id="CAA9488190.1"/>
    </source>
</evidence>
<feature type="non-terminal residue" evidence="2">
    <location>
        <position position="1"/>
    </location>
</feature>
<sequence length="118" mass="12966">DSDGAGRSHTVPRQDQARQAPRRAGGEGSQPPRARGGHGGAAPAYRVQPQARYLHSQEVPGSRRALRGPHPGGERRLDPGRREVRPRDGQPLLDVRDVVDKAGRNPRRRRQRPHGPPP</sequence>
<organism evidence="2">
    <name type="scientific">uncultured Solirubrobacteraceae bacterium</name>
    <dbReference type="NCBI Taxonomy" id="1162706"/>
    <lineage>
        <taxon>Bacteria</taxon>
        <taxon>Bacillati</taxon>
        <taxon>Actinomycetota</taxon>
        <taxon>Thermoleophilia</taxon>
        <taxon>Solirubrobacterales</taxon>
        <taxon>Solirubrobacteraceae</taxon>
        <taxon>environmental samples</taxon>
    </lineage>
</organism>
<dbReference type="EMBL" id="CADCVO010000249">
    <property type="protein sequence ID" value="CAA9488190.1"/>
    <property type="molecule type" value="Genomic_DNA"/>
</dbReference>
<gene>
    <name evidence="2" type="ORF">AVDCRST_MAG13-1585</name>
</gene>
<feature type="compositionally biased region" description="Low complexity" evidence="1">
    <location>
        <begin position="13"/>
        <end position="23"/>
    </location>
</feature>
<name>A0A6J4S3Z2_9ACTN</name>
<feature type="non-terminal residue" evidence="2">
    <location>
        <position position="118"/>
    </location>
</feature>